<dbReference type="Gene3D" id="3.60.120.10">
    <property type="entry name" value="Anthranilate synthase"/>
    <property type="match status" value="1"/>
</dbReference>
<evidence type="ECO:0000256" key="1">
    <source>
        <dbReference type="ARBA" id="ARBA00000799"/>
    </source>
</evidence>
<dbReference type="InterPro" id="IPR005801">
    <property type="entry name" value="ADC_synthase"/>
</dbReference>
<keyword evidence="4 7" id="KW-0413">Isomerase</keyword>
<evidence type="ECO:0000256" key="4">
    <source>
        <dbReference type="ARBA" id="ARBA00023235"/>
    </source>
</evidence>
<comment type="caution">
    <text evidence="7">The sequence shown here is derived from an EMBL/GenBank/DDBJ whole genome shotgun (WGS) entry which is preliminary data.</text>
</comment>
<dbReference type="AlphaFoldDB" id="A0A4S4FYB3"/>
<evidence type="ECO:0000259" key="6">
    <source>
        <dbReference type="Pfam" id="PF00425"/>
    </source>
</evidence>
<dbReference type="EMBL" id="SSTJ01000018">
    <property type="protein sequence ID" value="THG36040.1"/>
    <property type="molecule type" value="Genomic_DNA"/>
</dbReference>
<dbReference type="PANTHER" id="PTHR42839:SF2">
    <property type="entry name" value="ISOCHORISMATE SYNTHASE ENTC"/>
    <property type="match status" value="1"/>
</dbReference>
<dbReference type="PRINTS" id="PR00095">
    <property type="entry name" value="ANTSNTHASEI"/>
</dbReference>
<dbReference type="InterPro" id="IPR019999">
    <property type="entry name" value="Anth_synth_I-like"/>
</dbReference>
<dbReference type="PANTHER" id="PTHR42839">
    <property type="entry name" value="ISOCHORISMATE SYNTHASE ENTC"/>
    <property type="match status" value="1"/>
</dbReference>
<accession>A0A4S4FYB3</accession>
<sequence>MGLGRCIALASMRDVEYEYGTGAGSQPYFEAAKPNALDPTIRRTGEFLDAAFSGVHSRAGYADEQPPVFFSFNRFDGTNPAPADDLMASFPQLRFMLPEIVLIENERGRFLQVNSLGPVYPGRVARFQRLVAAAPRRETAFVPVTVESDSRATWQSEMDAALAAITEGRVSKVVLSRRQRVVAARPFSSKDLLVNLIDGDARGTVLLYRYADVFFCGCTPELLVRKQGDHVESMCLAGTCPVGATPEESQVLAEELMADSKNRAEHDYVVQLIRNVLDRVCYAVDVPATPEIMRLAHVQHLFTPARARVLAGVTLADLMEDLHPTPAVAGAPVGEARMLLREIEPYNRGFFAGACGFVDGEGDGEFSVALRTGVFDGEMGWVYGGCGIVAESDAEAEYHEIDLKLRTILSAFGKDAL</sequence>
<dbReference type="InterPro" id="IPR015890">
    <property type="entry name" value="Chorismate_C"/>
</dbReference>
<organism evidence="7 8">
    <name type="scientific">Adlercreutzia caecimuris</name>
    <dbReference type="NCBI Taxonomy" id="671266"/>
    <lineage>
        <taxon>Bacteria</taxon>
        <taxon>Bacillati</taxon>
        <taxon>Actinomycetota</taxon>
        <taxon>Coriobacteriia</taxon>
        <taxon>Eggerthellales</taxon>
        <taxon>Eggerthellaceae</taxon>
        <taxon>Adlercreutzia</taxon>
    </lineage>
</organism>
<evidence type="ECO:0000256" key="2">
    <source>
        <dbReference type="ARBA" id="ARBA00005297"/>
    </source>
</evidence>
<dbReference type="Proteomes" id="UP000308978">
    <property type="component" value="Unassembled WGS sequence"/>
</dbReference>
<dbReference type="GO" id="GO:0008909">
    <property type="term" value="F:isochorismate synthase activity"/>
    <property type="evidence" value="ECO:0007669"/>
    <property type="project" value="UniProtKB-EC"/>
</dbReference>
<gene>
    <name evidence="7" type="ORF">E5986_10600</name>
</gene>
<dbReference type="NCBIfam" id="TIGR00543">
    <property type="entry name" value="isochor_syn"/>
    <property type="match status" value="1"/>
</dbReference>
<evidence type="ECO:0000313" key="7">
    <source>
        <dbReference type="EMBL" id="THG36040.1"/>
    </source>
</evidence>
<comment type="catalytic activity">
    <reaction evidence="1">
        <text>chorismate = isochorismate</text>
        <dbReference type="Rhea" id="RHEA:18985"/>
        <dbReference type="ChEBI" id="CHEBI:29748"/>
        <dbReference type="ChEBI" id="CHEBI:29780"/>
        <dbReference type="EC" id="5.4.4.2"/>
    </reaction>
</comment>
<comment type="similarity">
    <text evidence="2">Belongs to the isochorismate synthase family.</text>
</comment>
<proteinExistence type="inferred from homology"/>
<evidence type="ECO:0000256" key="5">
    <source>
        <dbReference type="ARBA" id="ARBA00041564"/>
    </source>
</evidence>
<reference evidence="7 8" key="1">
    <citation type="submission" date="2019-04" db="EMBL/GenBank/DDBJ databases">
        <title>Microbes associate with the intestines of laboratory mice.</title>
        <authorList>
            <person name="Navarre W."/>
            <person name="Wong E."/>
            <person name="Huang K.C."/>
            <person name="Tropini C."/>
            <person name="Ng K."/>
            <person name="Yu B."/>
        </authorList>
    </citation>
    <scope>NUCLEOTIDE SEQUENCE [LARGE SCALE GENOMIC DNA]</scope>
    <source>
        <strain evidence="7 8">NM80_B27</strain>
    </source>
</reference>
<dbReference type="EC" id="5.4.4.2" evidence="3"/>
<dbReference type="Pfam" id="PF00425">
    <property type="entry name" value="Chorismate_bind"/>
    <property type="match status" value="1"/>
</dbReference>
<evidence type="ECO:0000313" key="8">
    <source>
        <dbReference type="Proteomes" id="UP000308978"/>
    </source>
</evidence>
<evidence type="ECO:0000256" key="3">
    <source>
        <dbReference type="ARBA" id="ARBA00012824"/>
    </source>
</evidence>
<dbReference type="SUPFAM" id="SSF56322">
    <property type="entry name" value="ADC synthase"/>
    <property type="match status" value="1"/>
</dbReference>
<feature type="domain" description="Chorismate-utilising enzyme C-terminal" evidence="6">
    <location>
        <begin position="151"/>
        <end position="404"/>
    </location>
</feature>
<protein>
    <recommendedName>
        <fullName evidence="3">isochorismate synthase</fullName>
        <ecNumber evidence="3">5.4.4.2</ecNumber>
    </recommendedName>
    <alternativeName>
        <fullName evidence="5">Isochorismate mutase</fullName>
    </alternativeName>
</protein>
<name>A0A4S4FYB3_9ACTN</name>
<dbReference type="InterPro" id="IPR004561">
    <property type="entry name" value="IsoChor_synthase"/>
</dbReference>